<reference evidence="1 2" key="1">
    <citation type="journal article" date="2019" name="Commun. Biol.">
        <title>The bagworm genome reveals a unique fibroin gene that provides high tensile strength.</title>
        <authorList>
            <person name="Kono N."/>
            <person name="Nakamura H."/>
            <person name="Ohtoshi R."/>
            <person name="Tomita M."/>
            <person name="Numata K."/>
            <person name="Arakawa K."/>
        </authorList>
    </citation>
    <scope>NUCLEOTIDE SEQUENCE [LARGE SCALE GENOMIC DNA]</scope>
</reference>
<evidence type="ECO:0000313" key="2">
    <source>
        <dbReference type="Proteomes" id="UP000299102"/>
    </source>
</evidence>
<evidence type="ECO:0000313" key="1">
    <source>
        <dbReference type="EMBL" id="GBP34484.1"/>
    </source>
</evidence>
<proteinExistence type="predicted"/>
<dbReference type="Proteomes" id="UP000299102">
    <property type="component" value="Unassembled WGS sequence"/>
</dbReference>
<comment type="caution">
    <text evidence="1">The sequence shown here is derived from an EMBL/GenBank/DDBJ whole genome shotgun (WGS) entry which is preliminary data.</text>
</comment>
<organism evidence="1 2">
    <name type="scientific">Eumeta variegata</name>
    <name type="common">Bagworm moth</name>
    <name type="synonym">Eumeta japonica</name>
    <dbReference type="NCBI Taxonomy" id="151549"/>
    <lineage>
        <taxon>Eukaryota</taxon>
        <taxon>Metazoa</taxon>
        <taxon>Ecdysozoa</taxon>
        <taxon>Arthropoda</taxon>
        <taxon>Hexapoda</taxon>
        <taxon>Insecta</taxon>
        <taxon>Pterygota</taxon>
        <taxon>Neoptera</taxon>
        <taxon>Endopterygota</taxon>
        <taxon>Lepidoptera</taxon>
        <taxon>Glossata</taxon>
        <taxon>Ditrysia</taxon>
        <taxon>Tineoidea</taxon>
        <taxon>Psychidae</taxon>
        <taxon>Oiketicinae</taxon>
        <taxon>Eumeta</taxon>
    </lineage>
</organism>
<gene>
    <name evidence="1" type="ORF">EVAR_29879_1</name>
</gene>
<name>A0A4C1V942_EUMVA</name>
<dbReference type="EMBL" id="BGZK01000289">
    <property type="protein sequence ID" value="GBP34484.1"/>
    <property type="molecule type" value="Genomic_DNA"/>
</dbReference>
<sequence length="77" mass="8833">MLRTKAQSLPNLSSFFTIIWSHQDKNKAIAIKREITTPIIQLNTNIESLPAFAEPPRIEEHSSAEHCIRLHIVRRSS</sequence>
<dbReference type="AlphaFoldDB" id="A0A4C1V942"/>
<protein>
    <submittedName>
        <fullName evidence="1">Uncharacterized protein</fullName>
    </submittedName>
</protein>
<accession>A0A4C1V942</accession>
<keyword evidence="2" id="KW-1185">Reference proteome</keyword>